<reference evidence="8 9" key="2">
    <citation type="journal article" date="2013" name="PLoS ONE">
        <title>INDIGO - INtegrated Data Warehouse of MIcrobial GenOmes with Examples from the Red Sea Extremophiles.</title>
        <authorList>
            <person name="Alam I."/>
            <person name="Antunes A."/>
            <person name="Kamau A.A."/>
            <person name="Ba Alawi W."/>
            <person name="Kalkatawi M."/>
            <person name="Stingl U."/>
            <person name="Bajic V.B."/>
        </authorList>
    </citation>
    <scope>NUCLEOTIDE SEQUENCE [LARGE SCALE GENOMIC DNA]</scope>
    <source>
        <strain evidence="8 9">SSD-17B</strain>
    </source>
</reference>
<evidence type="ECO:0000256" key="4">
    <source>
        <dbReference type="ARBA" id="ARBA00022989"/>
    </source>
</evidence>
<dbReference type="GO" id="GO:0005886">
    <property type="term" value="C:plasma membrane"/>
    <property type="evidence" value="ECO:0007669"/>
    <property type="project" value="UniProtKB-SubCell"/>
</dbReference>
<evidence type="ECO:0000313" key="9">
    <source>
        <dbReference type="Proteomes" id="UP000005707"/>
    </source>
</evidence>
<sequence length="366" mass="41833">MLKPLSYLTYFKGNIKKSMSLILSIAFSIVLLGSIHMFITNSINTGTIVSRQSERYTIINGVEKPISEFYLNKIKGNEDIDQVIPVEREFIEYMGVAIAGSCHYYKLNREDIIYLMDVLGIDYDNSQIPLNDSNKLIIHQDILVNNDLDIQDTYEETIDHNLLTIDLTFQGDYLVGFVPKTIDRNERHNTYIVIPKEGKLEEVNHFLNSEADTNIAVQDVTFWEEIYDRILGDVNNLFDIITVVVVIIIGIGLGISTYVHYFQRRKEFGILLSIGYKHRSILMRINKEILITSVLSFVLGLSILLIELTIMNYFIISDEGLPLFEVDLALLSKICFIPLFTSVFSLVPTWVLLKKIDSISIIEGVN</sequence>
<feature type="transmembrane region" description="Helical" evidence="6">
    <location>
        <begin position="21"/>
        <end position="39"/>
    </location>
</feature>
<gene>
    <name evidence="8" type="ORF">HLPCO_002167</name>
</gene>
<dbReference type="Proteomes" id="UP000005707">
    <property type="component" value="Unassembled WGS sequence"/>
</dbReference>
<keyword evidence="9" id="KW-1185">Reference proteome</keyword>
<proteinExistence type="predicted"/>
<keyword evidence="8" id="KW-0547">Nucleotide-binding</keyword>
<keyword evidence="2" id="KW-1003">Cell membrane</keyword>
<feature type="domain" description="ABC3 transporter permease C-terminal" evidence="7">
    <location>
        <begin position="240"/>
        <end position="354"/>
    </location>
</feature>
<feature type="transmembrane region" description="Helical" evidence="6">
    <location>
        <begin position="328"/>
        <end position="353"/>
    </location>
</feature>
<dbReference type="eggNOG" id="COG0577">
    <property type="taxonomic scope" value="Bacteria"/>
</dbReference>
<dbReference type="AlphaFoldDB" id="F7PRI9"/>
<comment type="caution">
    <text evidence="8">The sequence shown here is derived from an EMBL/GenBank/DDBJ whole genome shotgun (WGS) entry which is preliminary data.</text>
</comment>
<dbReference type="InParanoid" id="F7PRI9"/>
<keyword evidence="8" id="KW-0067">ATP-binding</keyword>
<dbReference type="Pfam" id="PF02687">
    <property type="entry name" value="FtsX"/>
    <property type="match status" value="1"/>
</dbReference>
<feature type="transmembrane region" description="Helical" evidence="6">
    <location>
        <begin position="289"/>
        <end position="316"/>
    </location>
</feature>
<evidence type="ECO:0000256" key="2">
    <source>
        <dbReference type="ARBA" id="ARBA00022475"/>
    </source>
</evidence>
<protein>
    <submittedName>
        <fullName evidence="8">ABC transporter ATP-binding-permease protein</fullName>
    </submittedName>
</protein>
<dbReference type="EMBL" id="AFNU02000008">
    <property type="protein sequence ID" value="ERJ11684.1"/>
    <property type="molecule type" value="Genomic_DNA"/>
</dbReference>
<keyword evidence="5 6" id="KW-0472">Membrane</keyword>
<dbReference type="OrthoDB" id="1898449at2"/>
<dbReference type="STRING" id="1033810.HLPCO_002167"/>
<keyword evidence="4 6" id="KW-1133">Transmembrane helix</keyword>
<comment type="subcellular location">
    <subcellularLocation>
        <location evidence="1">Cell membrane</location>
        <topology evidence="1">Multi-pass membrane protein</topology>
    </subcellularLocation>
</comment>
<evidence type="ECO:0000256" key="1">
    <source>
        <dbReference type="ARBA" id="ARBA00004651"/>
    </source>
</evidence>
<evidence type="ECO:0000256" key="5">
    <source>
        <dbReference type="ARBA" id="ARBA00023136"/>
    </source>
</evidence>
<dbReference type="InterPro" id="IPR003838">
    <property type="entry name" value="ABC3_permease_C"/>
</dbReference>
<reference evidence="8 9" key="1">
    <citation type="journal article" date="2011" name="J. Bacteriol.">
        <title>Genome sequence of Haloplasma contractile, an unusual contractile bacterium from a deep-sea anoxic brine lake.</title>
        <authorList>
            <person name="Antunes A."/>
            <person name="Alam I."/>
            <person name="El Dorry H."/>
            <person name="Siam R."/>
            <person name="Robertson A."/>
            <person name="Bajic V.B."/>
            <person name="Stingl U."/>
        </authorList>
    </citation>
    <scope>NUCLEOTIDE SEQUENCE [LARGE SCALE GENOMIC DNA]</scope>
    <source>
        <strain evidence="8 9">SSD-17B</strain>
    </source>
</reference>
<keyword evidence="3 6" id="KW-0812">Transmembrane</keyword>
<accession>F7PRI9</accession>
<evidence type="ECO:0000256" key="6">
    <source>
        <dbReference type="SAM" id="Phobius"/>
    </source>
</evidence>
<evidence type="ECO:0000256" key="3">
    <source>
        <dbReference type="ARBA" id="ARBA00022692"/>
    </source>
</evidence>
<dbReference type="RefSeq" id="WP_008824448.1">
    <property type="nucleotide sequence ID" value="NZ_AFNU02000008.1"/>
</dbReference>
<evidence type="ECO:0000259" key="7">
    <source>
        <dbReference type="Pfam" id="PF02687"/>
    </source>
</evidence>
<organism evidence="8 9">
    <name type="scientific">Haloplasma contractile SSD-17B</name>
    <dbReference type="NCBI Taxonomy" id="1033810"/>
    <lineage>
        <taxon>Bacteria</taxon>
        <taxon>Bacillati</taxon>
        <taxon>Mycoplasmatota</taxon>
        <taxon>Mollicutes</taxon>
        <taxon>Haloplasmatales</taxon>
        <taxon>Haloplasmataceae</taxon>
        <taxon>Haloplasma</taxon>
    </lineage>
</organism>
<dbReference type="GO" id="GO:0005524">
    <property type="term" value="F:ATP binding"/>
    <property type="evidence" value="ECO:0007669"/>
    <property type="project" value="UniProtKB-KW"/>
</dbReference>
<name>F7PRI9_9MOLU</name>
<feature type="transmembrane region" description="Helical" evidence="6">
    <location>
        <begin position="237"/>
        <end position="259"/>
    </location>
</feature>
<evidence type="ECO:0000313" key="8">
    <source>
        <dbReference type="EMBL" id="ERJ11684.1"/>
    </source>
</evidence>